<dbReference type="EMBL" id="BQFK01000004">
    <property type="protein sequence ID" value="GJJ43301.1"/>
    <property type="molecule type" value="Genomic_DNA"/>
</dbReference>
<gene>
    <name evidence="2" type="ORF">CULCOIPH005_14900</name>
</gene>
<organism evidence="2 3">
    <name type="scientific">Corynebacterium ulcerans</name>
    <dbReference type="NCBI Taxonomy" id="65058"/>
    <lineage>
        <taxon>Bacteria</taxon>
        <taxon>Bacillati</taxon>
        <taxon>Actinomycetota</taxon>
        <taxon>Actinomycetes</taxon>
        <taxon>Mycobacteriales</taxon>
        <taxon>Corynebacteriaceae</taxon>
        <taxon>Corynebacterium</taxon>
    </lineage>
</organism>
<feature type="region of interest" description="Disordered" evidence="1">
    <location>
        <begin position="34"/>
        <end position="68"/>
    </location>
</feature>
<proteinExistence type="predicted"/>
<reference evidence="2 3" key="1">
    <citation type="submission" date="2021-11" db="EMBL/GenBank/DDBJ databases">
        <title>Whole genome sequences of diphtheriae toxin producing Corynebacterium ulcerans isolates from cats in Osaka, Japan.</title>
        <authorList>
            <person name="Umeda K."/>
            <person name="Hirai Y."/>
        </authorList>
    </citation>
    <scope>NUCLEOTIDE SEQUENCE [LARGE SCALE GENOMIC DNA]</scope>
    <source>
        <strain evidence="2 3">12109B-1</strain>
    </source>
</reference>
<evidence type="ECO:0000256" key="1">
    <source>
        <dbReference type="SAM" id="MobiDB-lite"/>
    </source>
</evidence>
<name>A0ABD0BL46_CORUL</name>
<feature type="compositionally biased region" description="Polar residues" evidence="1">
    <location>
        <begin position="34"/>
        <end position="53"/>
    </location>
</feature>
<dbReference type="AlphaFoldDB" id="A0ABD0BL46"/>
<sequence>MVPRKASAVLSQRVVTKELSIKSVKGVEYVPRTASGTNHHTLTATQPTDQTAKNRQRRNHSNNSAAGTHAATVAVAFTAPMPITASNDAATPGKPCTGGRRLAWGVPATVPTTGISGHNTQGASATGQASEEMAVKVVRIRGESAYNAAANAREPLELTPNLRVSSKKPEKAKPKSKVHHRRWAIQSGSGEARRKKAPCGKR</sequence>
<dbReference type="Proteomes" id="UP001205910">
    <property type="component" value="Unassembled WGS sequence"/>
</dbReference>
<comment type="caution">
    <text evidence="2">The sequence shown here is derived from an EMBL/GenBank/DDBJ whole genome shotgun (WGS) entry which is preliminary data.</text>
</comment>
<feature type="compositionally biased region" description="Basic residues" evidence="1">
    <location>
        <begin position="174"/>
        <end position="183"/>
    </location>
</feature>
<evidence type="ECO:0000313" key="2">
    <source>
        <dbReference type="EMBL" id="GJJ43301.1"/>
    </source>
</evidence>
<feature type="region of interest" description="Disordered" evidence="1">
    <location>
        <begin position="161"/>
        <end position="202"/>
    </location>
</feature>
<accession>A0ABD0BL46</accession>
<evidence type="ECO:0000313" key="3">
    <source>
        <dbReference type="Proteomes" id="UP001205910"/>
    </source>
</evidence>
<protein>
    <submittedName>
        <fullName evidence="2">Uncharacterized protein</fullName>
    </submittedName>
</protein>
<feature type="compositionally biased region" description="Basic residues" evidence="1">
    <location>
        <begin position="193"/>
        <end position="202"/>
    </location>
</feature>